<dbReference type="PANTHER" id="PTHR44591:SF23">
    <property type="entry name" value="CHEY SUBFAMILY"/>
    <property type="match status" value="1"/>
</dbReference>
<evidence type="ECO:0000259" key="3">
    <source>
        <dbReference type="PROSITE" id="PS50110"/>
    </source>
</evidence>
<dbReference type="InterPro" id="IPR011006">
    <property type="entry name" value="CheY-like_superfamily"/>
</dbReference>
<dbReference type="Gene3D" id="3.40.50.2300">
    <property type="match status" value="1"/>
</dbReference>
<dbReference type="Proteomes" id="UP000324974">
    <property type="component" value="Chromosome"/>
</dbReference>
<accession>A0A5C1A7T8</accession>
<dbReference type="AlphaFoldDB" id="A0A5C1A7T8"/>
<dbReference type="SMART" id="SM00448">
    <property type="entry name" value="REC"/>
    <property type="match status" value="1"/>
</dbReference>
<name>A0A5C1A7T8_9BACT</name>
<dbReference type="PANTHER" id="PTHR44591">
    <property type="entry name" value="STRESS RESPONSE REGULATOR PROTEIN 1"/>
    <property type="match status" value="1"/>
</dbReference>
<evidence type="ECO:0000313" key="4">
    <source>
        <dbReference type="EMBL" id="QEL14800.1"/>
    </source>
</evidence>
<keyword evidence="5" id="KW-1185">Reference proteome</keyword>
<dbReference type="KEGG" id="lrs:PX52LOC_01694"/>
<dbReference type="CDD" id="cd00156">
    <property type="entry name" value="REC"/>
    <property type="match status" value="1"/>
</dbReference>
<evidence type="ECO:0000313" key="5">
    <source>
        <dbReference type="Proteomes" id="UP000324974"/>
    </source>
</evidence>
<keyword evidence="1 2" id="KW-0597">Phosphoprotein</keyword>
<dbReference type="RefSeq" id="WP_149109664.1">
    <property type="nucleotide sequence ID" value="NZ_CP042425.1"/>
</dbReference>
<dbReference type="EMBL" id="CP042425">
    <property type="protein sequence ID" value="QEL14800.1"/>
    <property type="molecule type" value="Genomic_DNA"/>
</dbReference>
<evidence type="ECO:0000256" key="2">
    <source>
        <dbReference type="PROSITE-ProRule" id="PRU00169"/>
    </source>
</evidence>
<protein>
    <submittedName>
        <fullName evidence="4">Response regulator</fullName>
    </submittedName>
</protein>
<evidence type="ECO:0000256" key="1">
    <source>
        <dbReference type="ARBA" id="ARBA00022553"/>
    </source>
</evidence>
<dbReference type="GO" id="GO:0000160">
    <property type="term" value="P:phosphorelay signal transduction system"/>
    <property type="evidence" value="ECO:0007669"/>
    <property type="project" value="InterPro"/>
</dbReference>
<feature type="domain" description="Response regulatory" evidence="3">
    <location>
        <begin position="3"/>
        <end position="121"/>
    </location>
</feature>
<feature type="modified residue" description="4-aspartylphosphate" evidence="2">
    <location>
        <position position="55"/>
    </location>
</feature>
<dbReference type="InterPro" id="IPR001789">
    <property type="entry name" value="Sig_transdc_resp-reg_receiver"/>
</dbReference>
<dbReference type="OrthoDB" id="271936at2"/>
<dbReference type="PROSITE" id="PS50110">
    <property type="entry name" value="RESPONSE_REGULATORY"/>
    <property type="match status" value="1"/>
</dbReference>
<gene>
    <name evidence="4" type="ORF">PX52LOC_01694</name>
</gene>
<dbReference type="Pfam" id="PF00072">
    <property type="entry name" value="Response_reg"/>
    <property type="match status" value="1"/>
</dbReference>
<dbReference type="InterPro" id="IPR050595">
    <property type="entry name" value="Bact_response_regulator"/>
</dbReference>
<proteinExistence type="predicted"/>
<sequence>MKTILLIDDNRLDRMIHRRWLEGLCPGEYRVLDAESAAAGMEAAQRERVDCVLMDYVMLRENGLDAIRQMTSELPDCPPIILLSCAITEDMRRNAMALGAAACFEKPVAKGTTLIDAVRLAITDRQNLRERAAAKHPEIS</sequence>
<dbReference type="SUPFAM" id="SSF52172">
    <property type="entry name" value="CheY-like"/>
    <property type="match status" value="1"/>
</dbReference>
<reference evidence="5" key="1">
    <citation type="submission" date="2019-08" db="EMBL/GenBank/DDBJ databases">
        <title>Limnoglobus roseus gen. nov., sp. nov., a novel freshwater planctomycete with a giant genome from the family Gemmataceae.</title>
        <authorList>
            <person name="Kulichevskaya I.S."/>
            <person name="Naumoff D.G."/>
            <person name="Miroshnikov K."/>
            <person name="Ivanova A."/>
            <person name="Philippov D.A."/>
            <person name="Hakobyan A."/>
            <person name="Rijpstra I.C."/>
            <person name="Sinninghe Damste J.S."/>
            <person name="Liesack W."/>
            <person name="Dedysh S.N."/>
        </authorList>
    </citation>
    <scope>NUCLEOTIDE SEQUENCE [LARGE SCALE GENOMIC DNA]</scope>
    <source>
        <strain evidence="5">PX52</strain>
    </source>
</reference>
<organism evidence="4 5">
    <name type="scientific">Limnoglobus roseus</name>
    <dbReference type="NCBI Taxonomy" id="2598579"/>
    <lineage>
        <taxon>Bacteria</taxon>
        <taxon>Pseudomonadati</taxon>
        <taxon>Planctomycetota</taxon>
        <taxon>Planctomycetia</taxon>
        <taxon>Gemmatales</taxon>
        <taxon>Gemmataceae</taxon>
        <taxon>Limnoglobus</taxon>
    </lineage>
</organism>